<feature type="compositionally biased region" description="Basic residues" evidence="23">
    <location>
        <begin position="803"/>
        <end position="817"/>
    </location>
</feature>
<dbReference type="SMART" id="SM00219">
    <property type="entry name" value="TyrKc"/>
    <property type="match status" value="1"/>
</dbReference>
<dbReference type="Gene3D" id="1.20.5.540">
    <property type="entry name" value="Single helix bin"/>
    <property type="match status" value="1"/>
</dbReference>
<feature type="domain" description="Protein kinase" evidence="24">
    <location>
        <begin position="455"/>
        <end position="713"/>
    </location>
</feature>
<sequence>MASSSYLEPSLNHSAAGGCGVKSRLGMPGGPGTSGSAGGLERPPTSMDRVLKIFHYFETNSEPSTWASNIRHGDATDVRGVIQKIAEIHKLRCVSSLGLRLTHLHSDALHWLHPDLGVSHIREKYEKQHPQEEWRYELRIRYFPKGYLSHFSEDKPSLNYLYHQVKSDYMQQTADRVDQDVALKLGCLEIRRFFREMPGNALDKKSNYELLEKDVGLRRFFPKSLLDSLKAKTLRKQIQQTFKQFANLNDEQSIHKFFEILFPIYPFDKECFKCALGSSWVISVELAIGPEEGISYLTDKGSTPTHLANFNQVQSIQYSALEEKDRKGMLQLNVAGAPEPLTVTTASLTTAENMADLIDGYCRLVSSVPRSFIVRVHKDGDRALPSIPKVSNHEKRMEKRMDGVRTRAVCVSGHISGDETDDYAEIIDEEDTYTMPSKYYGLDQARDYEIQRECIELGRCIGEGQFGDVHQGVYISSDNPALSVAVKTCKNSTSDSVREKFLQEALTMRQFDHPHIVKLMGVITENPVWIIMELCTLGELRSFLQVRKYSLDLASLILFSYQLSTALAYLESKRFVHRDIAARNVLVSTVDCVKLGDFGLSRYMEDSSYYKASKGKLPIKWMAPESINFRRFTTASDVWMFGVCMWEILMFGVKPFQGVKNNDVIGRIENGERLAMPPQCPPTLYSLMTKCWSYDPSKRPRFNELKTQLSTILEEERLQQKERSRMEMRRQVTVSWDSGGSDEAPPKPSRPGYPSPRSSEGFYPSPQHPGHYQMAGYPGPHTLPSVPSALYPPPAPMVDTHHAHTHPRHHIHTHSHTQHLPQLHGADMAMWGSAVEKPDTRSSRGSLDRDEGGLQPTGSQHIYQPVGKPDHVAPPKKPPRPGAQSQVGSLACLNTADSYNDGVKPWRLQPQEISPPPTANLDRSNDKVYENVTGLVKAVIEMSSKIQPAPPEEYVPMVKDVGLALRTLLATVDETLPQLPASTHREIEMAQKLLNSDLAELIGKMKLAQQYVMTSLQQDYKKQMLTAAHALAVDAKNLLDVIDQSRLKMMAHSRPH</sequence>
<evidence type="ECO:0000256" key="10">
    <source>
        <dbReference type="ARBA" id="ARBA00022741"/>
    </source>
</evidence>
<dbReference type="InterPro" id="IPR011993">
    <property type="entry name" value="PH-like_dom_sf"/>
</dbReference>
<keyword evidence="11" id="KW-0418">Kinase</keyword>
<dbReference type="GO" id="GO:0008284">
    <property type="term" value="P:positive regulation of cell population proliferation"/>
    <property type="evidence" value="ECO:0007669"/>
    <property type="project" value="UniProtKB-ARBA"/>
</dbReference>
<dbReference type="PROSITE" id="PS00109">
    <property type="entry name" value="PROTEIN_KINASE_TYR"/>
    <property type="match status" value="1"/>
</dbReference>
<evidence type="ECO:0000256" key="4">
    <source>
        <dbReference type="ARBA" id="ARBA00011903"/>
    </source>
</evidence>
<dbReference type="EC" id="2.7.10.2" evidence="4"/>
<accession>A0A1A8NVS5</accession>
<keyword evidence="15" id="KW-0829">Tyrosine-protein kinase</keyword>
<feature type="compositionally biased region" description="Basic and acidic residues" evidence="23">
    <location>
        <begin position="836"/>
        <end position="852"/>
    </location>
</feature>
<dbReference type="InterPro" id="IPR011009">
    <property type="entry name" value="Kinase-like_dom_sf"/>
</dbReference>
<dbReference type="InterPro" id="IPR029071">
    <property type="entry name" value="Ubiquitin-like_domsf"/>
</dbReference>
<evidence type="ECO:0000256" key="7">
    <source>
        <dbReference type="ARBA" id="ARBA00022490"/>
    </source>
</evidence>
<evidence type="ECO:0000256" key="6">
    <source>
        <dbReference type="ARBA" id="ARBA00022475"/>
    </source>
</evidence>
<evidence type="ECO:0000256" key="2">
    <source>
        <dbReference type="ARBA" id="ARBA00004246"/>
    </source>
</evidence>
<keyword evidence="9" id="KW-0808">Transferase</keyword>
<dbReference type="SUPFAM" id="SSF47031">
    <property type="entry name" value="Second domain of FERM"/>
    <property type="match status" value="1"/>
</dbReference>
<dbReference type="InterPro" id="IPR036137">
    <property type="entry name" value="Focal_adhe_kin_target_dom_sf"/>
</dbReference>
<dbReference type="FunFam" id="1.20.80.10:FF:000004">
    <property type="entry name" value="Protein-tyrosine kinase 2-beta isoform 1"/>
    <property type="match status" value="1"/>
</dbReference>
<dbReference type="FunFam" id="3.30.200.20:FF:000047">
    <property type="entry name" value="focal adhesion kinase 1 isoform X2"/>
    <property type="match status" value="1"/>
</dbReference>
<keyword evidence="14" id="KW-0472">Membrane</keyword>
<comment type="catalytic activity">
    <reaction evidence="21">
        <text>L-tyrosyl-[protein] + ATP = O-phospho-L-tyrosyl-[protein] + ADP + H(+)</text>
        <dbReference type="Rhea" id="RHEA:10596"/>
        <dbReference type="Rhea" id="RHEA-COMP:10136"/>
        <dbReference type="Rhea" id="RHEA-COMP:20101"/>
        <dbReference type="ChEBI" id="CHEBI:15378"/>
        <dbReference type="ChEBI" id="CHEBI:30616"/>
        <dbReference type="ChEBI" id="CHEBI:46858"/>
        <dbReference type="ChEBI" id="CHEBI:61978"/>
        <dbReference type="ChEBI" id="CHEBI:456216"/>
        <dbReference type="EC" id="2.7.10.2"/>
    </reaction>
</comment>
<keyword evidence="17" id="KW-0966">Cell projection</keyword>
<feature type="compositionally biased region" description="Gly residues" evidence="23">
    <location>
        <begin position="27"/>
        <end position="38"/>
    </location>
</feature>
<dbReference type="InterPro" id="IPR041784">
    <property type="entry name" value="FAK1/PYK2_FERM_C"/>
</dbReference>
<dbReference type="Pfam" id="PF03623">
    <property type="entry name" value="Focal_AT"/>
    <property type="match status" value="1"/>
</dbReference>
<dbReference type="PANTHER" id="PTHR46221">
    <property type="entry name" value="FERM AND PDZ DOMAIN-CONTAINING PROTEIN FAMILY MEMBER"/>
    <property type="match status" value="1"/>
</dbReference>
<dbReference type="Pfam" id="PF18038">
    <property type="entry name" value="FERM_N_2"/>
    <property type="match status" value="1"/>
</dbReference>
<keyword evidence="16" id="KW-0206">Cytoskeleton</keyword>
<reference evidence="26" key="2">
    <citation type="submission" date="2016-06" db="EMBL/GenBank/DDBJ databases">
        <title>The genome of a short-lived fish provides insights into sex chromosome evolution and the genetic control of aging.</title>
        <authorList>
            <person name="Reichwald K."/>
            <person name="Felder M."/>
            <person name="Petzold A."/>
            <person name="Koch P."/>
            <person name="Groth M."/>
            <person name="Platzer M."/>
        </authorList>
    </citation>
    <scope>NUCLEOTIDE SEQUENCE</scope>
    <source>
        <tissue evidence="26">Brain</tissue>
    </source>
</reference>
<name>A0A1A8NVS5_9TELE</name>
<keyword evidence="10 22" id="KW-0547">Nucleotide-binding</keyword>
<feature type="binding site" evidence="22">
    <location>
        <position position="487"/>
    </location>
    <ligand>
        <name>ATP</name>
        <dbReference type="ChEBI" id="CHEBI:30616"/>
    </ligand>
</feature>
<dbReference type="SUPFAM" id="SSF56112">
    <property type="entry name" value="Protein kinase-like (PK-like)"/>
    <property type="match status" value="1"/>
</dbReference>
<protein>
    <recommendedName>
        <fullName evidence="18">Focal adhesion kinase 1</fullName>
        <ecNumber evidence="4">2.7.10.2</ecNumber>
    </recommendedName>
    <alternativeName>
        <fullName evidence="19">Protein-tyrosine kinase 2</fullName>
    </alternativeName>
    <alternativeName>
        <fullName evidence="20">pp125FAK</fullName>
    </alternativeName>
</protein>
<dbReference type="EMBL" id="HAEI01017029">
    <property type="protein sequence ID" value="SBS19498.1"/>
    <property type="molecule type" value="Transcribed_RNA"/>
</dbReference>
<dbReference type="GO" id="GO:0007172">
    <property type="term" value="P:signal complex assembly"/>
    <property type="evidence" value="ECO:0007669"/>
    <property type="project" value="InterPro"/>
</dbReference>
<evidence type="ECO:0000259" key="25">
    <source>
        <dbReference type="PROSITE" id="PS50057"/>
    </source>
</evidence>
<dbReference type="FunFam" id="2.30.29.30:FF:000058">
    <property type="entry name" value="focal adhesion kinase 1 isoform X1"/>
    <property type="match status" value="1"/>
</dbReference>
<dbReference type="InterPro" id="IPR014352">
    <property type="entry name" value="FERM/acyl-CoA-bd_prot_sf"/>
</dbReference>
<feature type="region of interest" description="Disordered" evidence="23">
    <location>
        <begin position="716"/>
        <end position="820"/>
    </location>
</feature>
<dbReference type="InterPro" id="IPR005189">
    <property type="entry name" value="Focal_adhesion_kin_target_dom"/>
</dbReference>
<dbReference type="FunFam" id="1.20.120.330:FF:000001">
    <property type="entry name" value="focal adhesion kinase 1 isoform X1"/>
    <property type="match status" value="1"/>
</dbReference>
<evidence type="ECO:0000256" key="11">
    <source>
        <dbReference type="ARBA" id="ARBA00022777"/>
    </source>
</evidence>
<keyword evidence="12 22" id="KW-0067">ATP-binding</keyword>
<keyword evidence="8" id="KW-0597">Phosphoprotein</keyword>
<dbReference type="GO" id="GO:0005524">
    <property type="term" value="F:ATP binding"/>
    <property type="evidence" value="ECO:0007669"/>
    <property type="project" value="UniProtKB-UniRule"/>
</dbReference>
<evidence type="ECO:0000256" key="21">
    <source>
        <dbReference type="ARBA" id="ARBA00051245"/>
    </source>
</evidence>
<feature type="region of interest" description="Disordered" evidence="23">
    <location>
        <begin position="835"/>
        <end position="887"/>
    </location>
</feature>
<dbReference type="FunFam" id="3.10.20.90:FF:000021">
    <property type="entry name" value="focal adhesion kinase 1 isoform X1"/>
    <property type="match status" value="1"/>
</dbReference>
<comment type="subcellular location">
    <subcellularLocation>
        <location evidence="2">Cell junction</location>
        <location evidence="2">Focal adhesion</location>
    </subcellularLocation>
    <subcellularLocation>
        <location evidence="3">Cell membrane</location>
        <topology evidence="3">Peripheral membrane protein</topology>
        <orientation evidence="3">Cytoplasmic side</orientation>
    </subcellularLocation>
    <subcellularLocation>
        <location evidence="1">Cytoplasm</location>
        <location evidence="1">Cytoskeleton</location>
        <location evidence="1">Cilium basal body</location>
    </subcellularLocation>
</comment>
<dbReference type="InterPro" id="IPR049385">
    <property type="entry name" value="FAK1-like_FERM_C"/>
</dbReference>
<keyword evidence="5" id="KW-0217">Developmental protein</keyword>
<evidence type="ECO:0000256" key="23">
    <source>
        <dbReference type="SAM" id="MobiDB-lite"/>
    </source>
</evidence>
<dbReference type="EMBL" id="HAEH01004151">
    <property type="protein sequence ID" value="SBR73160.1"/>
    <property type="molecule type" value="Transcribed_RNA"/>
</dbReference>
<dbReference type="AlphaFoldDB" id="A0A1A8NVS5"/>
<feature type="domain" description="FERM" evidence="25">
    <location>
        <begin position="49"/>
        <end position="369"/>
    </location>
</feature>
<dbReference type="FunFam" id="1.10.510.10:FF:000039">
    <property type="entry name" value="Focal adhesion kinase, isoform D"/>
    <property type="match status" value="1"/>
</dbReference>
<dbReference type="SUPFAM" id="SSF50729">
    <property type="entry name" value="PH domain-like"/>
    <property type="match status" value="1"/>
</dbReference>
<dbReference type="PROSITE" id="PS00107">
    <property type="entry name" value="PROTEIN_KINASE_ATP"/>
    <property type="match status" value="1"/>
</dbReference>
<dbReference type="Gene3D" id="1.10.510.10">
    <property type="entry name" value="Transferase(Phosphotransferase) domain 1"/>
    <property type="match status" value="1"/>
</dbReference>
<evidence type="ECO:0000256" key="16">
    <source>
        <dbReference type="ARBA" id="ARBA00023212"/>
    </source>
</evidence>
<evidence type="ECO:0000256" key="9">
    <source>
        <dbReference type="ARBA" id="ARBA00022679"/>
    </source>
</evidence>
<evidence type="ECO:0000256" key="22">
    <source>
        <dbReference type="PROSITE-ProRule" id="PRU10141"/>
    </source>
</evidence>
<evidence type="ECO:0000256" key="15">
    <source>
        <dbReference type="ARBA" id="ARBA00023137"/>
    </source>
</evidence>
<dbReference type="Gene3D" id="2.30.29.30">
    <property type="entry name" value="Pleckstrin-homology domain (PH domain)/Phosphotyrosine-binding domain (PTB)"/>
    <property type="match status" value="1"/>
</dbReference>
<evidence type="ECO:0000256" key="17">
    <source>
        <dbReference type="ARBA" id="ARBA00023273"/>
    </source>
</evidence>
<dbReference type="InterPro" id="IPR001245">
    <property type="entry name" value="Ser-Thr/Tyr_kinase_cat_dom"/>
</dbReference>
<dbReference type="Pfam" id="PF07714">
    <property type="entry name" value="PK_Tyr_Ser-Thr"/>
    <property type="match status" value="1"/>
</dbReference>
<evidence type="ECO:0000256" key="8">
    <source>
        <dbReference type="ARBA" id="ARBA00022553"/>
    </source>
</evidence>
<evidence type="ECO:0000256" key="19">
    <source>
        <dbReference type="ARBA" id="ARBA00042078"/>
    </source>
</evidence>
<dbReference type="Gene3D" id="3.10.20.90">
    <property type="entry name" value="Phosphatidylinositol 3-kinase Catalytic Subunit, Chain A, domain 1"/>
    <property type="match status" value="1"/>
</dbReference>
<dbReference type="InterPro" id="IPR017441">
    <property type="entry name" value="Protein_kinase_ATP_BS"/>
</dbReference>
<feature type="region of interest" description="Disordered" evidence="23">
    <location>
        <begin position="22"/>
        <end position="43"/>
    </location>
</feature>
<dbReference type="Gene3D" id="1.20.80.10">
    <property type="match status" value="1"/>
</dbReference>
<dbReference type="CDD" id="cd14473">
    <property type="entry name" value="FERM_B-lobe"/>
    <property type="match status" value="1"/>
</dbReference>
<organism evidence="26">
    <name type="scientific">Nothobranchius rachovii</name>
    <name type="common">bluefin notho</name>
    <dbReference type="NCBI Taxonomy" id="451742"/>
    <lineage>
        <taxon>Eukaryota</taxon>
        <taxon>Metazoa</taxon>
        <taxon>Chordata</taxon>
        <taxon>Craniata</taxon>
        <taxon>Vertebrata</taxon>
        <taxon>Euteleostomi</taxon>
        <taxon>Actinopterygii</taxon>
        <taxon>Neopterygii</taxon>
        <taxon>Teleostei</taxon>
        <taxon>Neoteleostei</taxon>
        <taxon>Acanthomorphata</taxon>
        <taxon>Ovalentaria</taxon>
        <taxon>Atherinomorphae</taxon>
        <taxon>Cyprinodontiformes</taxon>
        <taxon>Nothobranchiidae</taxon>
        <taxon>Nothobranchius</taxon>
    </lineage>
</organism>
<dbReference type="InterPro" id="IPR020635">
    <property type="entry name" value="Tyr_kinase_cat_dom"/>
</dbReference>
<dbReference type="SMART" id="SM00295">
    <property type="entry name" value="B41"/>
    <property type="match status" value="1"/>
</dbReference>
<evidence type="ECO:0000256" key="12">
    <source>
        <dbReference type="ARBA" id="ARBA00022840"/>
    </source>
</evidence>
<evidence type="ECO:0000256" key="3">
    <source>
        <dbReference type="ARBA" id="ARBA00004413"/>
    </source>
</evidence>
<dbReference type="InterPro" id="IPR019749">
    <property type="entry name" value="Band_41_domain"/>
</dbReference>
<dbReference type="InterPro" id="IPR000719">
    <property type="entry name" value="Prot_kinase_dom"/>
</dbReference>
<dbReference type="GO" id="GO:0030154">
    <property type="term" value="P:cell differentiation"/>
    <property type="evidence" value="ECO:0007669"/>
    <property type="project" value="UniProtKB-ARBA"/>
</dbReference>
<evidence type="ECO:0000256" key="5">
    <source>
        <dbReference type="ARBA" id="ARBA00022473"/>
    </source>
</evidence>
<dbReference type="CDD" id="cd05056">
    <property type="entry name" value="PTKc_FAK"/>
    <property type="match status" value="1"/>
</dbReference>
<dbReference type="Pfam" id="PF00373">
    <property type="entry name" value="FERM_M"/>
    <property type="match status" value="1"/>
</dbReference>
<dbReference type="PROSITE" id="PS50057">
    <property type="entry name" value="FERM_3"/>
    <property type="match status" value="1"/>
</dbReference>
<dbReference type="GO" id="GO:0004715">
    <property type="term" value="F:non-membrane spanning protein tyrosine kinase activity"/>
    <property type="evidence" value="ECO:0007669"/>
    <property type="project" value="UniProtKB-EC"/>
</dbReference>
<evidence type="ECO:0000256" key="13">
    <source>
        <dbReference type="ARBA" id="ARBA00022949"/>
    </source>
</evidence>
<dbReference type="InterPro" id="IPR035963">
    <property type="entry name" value="FERM_2"/>
</dbReference>
<evidence type="ECO:0000256" key="14">
    <source>
        <dbReference type="ARBA" id="ARBA00023136"/>
    </source>
</evidence>
<proteinExistence type="predicted"/>
<dbReference type="PROSITE" id="PS50011">
    <property type="entry name" value="PROTEIN_KINASE_DOM"/>
    <property type="match status" value="1"/>
</dbReference>
<dbReference type="Gene3D" id="3.30.200.20">
    <property type="entry name" value="Phosphorylase Kinase, domain 1"/>
    <property type="match status" value="1"/>
</dbReference>
<dbReference type="InterPro" id="IPR019748">
    <property type="entry name" value="FERM_central"/>
</dbReference>
<evidence type="ECO:0000256" key="20">
    <source>
        <dbReference type="ARBA" id="ARBA00043012"/>
    </source>
</evidence>
<reference evidence="26" key="1">
    <citation type="submission" date="2016-05" db="EMBL/GenBank/DDBJ databases">
        <authorList>
            <person name="Lavstsen T."/>
            <person name="Jespersen J.S."/>
        </authorList>
    </citation>
    <scope>NUCLEOTIDE SEQUENCE</scope>
    <source>
        <tissue evidence="26">Brain</tissue>
    </source>
</reference>
<dbReference type="Pfam" id="PF21477">
    <property type="entry name" value="FERM_C_FAK1"/>
    <property type="match status" value="1"/>
</dbReference>
<dbReference type="PANTHER" id="PTHR46221:SF9">
    <property type="entry name" value="NON-SPECIFIC PROTEIN-TYROSINE KINASE"/>
    <property type="match status" value="1"/>
</dbReference>
<dbReference type="GO" id="GO:0005925">
    <property type="term" value="C:focal adhesion"/>
    <property type="evidence" value="ECO:0007669"/>
    <property type="project" value="UniProtKB-SubCell"/>
</dbReference>
<dbReference type="InterPro" id="IPR000299">
    <property type="entry name" value="FERM_domain"/>
</dbReference>
<evidence type="ECO:0000313" key="26">
    <source>
        <dbReference type="EMBL" id="SBR73160.1"/>
    </source>
</evidence>
<dbReference type="SUPFAM" id="SSF68993">
    <property type="entry name" value="FAT domain of focal adhesion kinase"/>
    <property type="match status" value="1"/>
</dbReference>
<dbReference type="Gene3D" id="1.20.120.330">
    <property type="entry name" value="Nucleotidyltransferases domain 2"/>
    <property type="match status" value="1"/>
</dbReference>
<keyword evidence="6" id="KW-1003">Cell membrane</keyword>
<keyword evidence="13" id="KW-0965">Cell junction</keyword>
<evidence type="ECO:0000256" key="18">
    <source>
        <dbReference type="ARBA" id="ARBA00039644"/>
    </source>
</evidence>
<dbReference type="InterPro" id="IPR041390">
    <property type="entry name" value="FADK_N"/>
</dbReference>
<dbReference type="GO" id="GO:0005886">
    <property type="term" value="C:plasma membrane"/>
    <property type="evidence" value="ECO:0007669"/>
    <property type="project" value="UniProtKB-SubCell"/>
</dbReference>
<gene>
    <name evidence="26" type="primary">PTK2</name>
</gene>
<feature type="compositionally biased region" description="Basic and acidic residues" evidence="23">
    <location>
        <begin position="716"/>
        <end position="730"/>
    </location>
</feature>
<keyword evidence="7" id="KW-0963">Cytoplasm</keyword>
<dbReference type="InterPro" id="IPR008266">
    <property type="entry name" value="Tyr_kinase_AS"/>
</dbReference>
<dbReference type="SUPFAM" id="SSF54236">
    <property type="entry name" value="Ubiquitin-like"/>
    <property type="match status" value="1"/>
</dbReference>
<evidence type="ECO:0000256" key="1">
    <source>
        <dbReference type="ARBA" id="ARBA00004120"/>
    </source>
</evidence>
<dbReference type="CDD" id="cd13190">
    <property type="entry name" value="FERM_C_FAK1"/>
    <property type="match status" value="1"/>
</dbReference>
<evidence type="ECO:0000259" key="24">
    <source>
        <dbReference type="PROSITE" id="PS50011"/>
    </source>
</evidence>
<dbReference type="PRINTS" id="PR00109">
    <property type="entry name" value="TYRKINASE"/>
</dbReference>